<dbReference type="EMBL" id="CP003017">
    <property type="protein sequence ID" value="AEN88288.1"/>
    <property type="molecule type" value="Genomic_DNA"/>
</dbReference>
<evidence type="ECO:0000313" key="2">
    <source>
        <dbReference type="Proteomes" id="UP000001283"/>
    </source>
</evidence>
<proteinExistence type="predicted"/>
<dbReference type="Proteomes" id="UP000001283">
    <property type="component" value="Chromosome"/>
</dbReference>
<protein>
    <submittedName>
        <fullName evidence="1">Uncharacterized protein</fullName>
    </submittedName>
</protein>
<name>A0A8D3WX77_PRIMW</name>
<accession>A0A8D3WX77</accession>
<dbReference type="KEGG" id="bmh:BMWSH_1404"/>
<evidence type="ECO:0000313" key="1">
    <source>
        <dbReference type="EMBL" id="AEN88288.1"/>
    </source>
</evidence>
<reference evidence="1 2" key="1">
    <citation type="journal article" date="2011" name="J. Bacteriol.">
        <title>Complete genome sequence of the industrial strain Bacillus megaterium WSH-002.</title>
        <authorList>
            <person name="Liu L."/>
            <person name="Li Y."/>
            <person name="Zhang J."/>
            <person name="Zou W."/>
            <person name="Zhou Z."/>
            <person name="Liu J."/>
            <person name="Li X."/>
            <person name="Wang L."/>
            <person name="Chen J."/>
        </authorList>
    </citation>
    <scope>NUCLEOTIDE SEQUENCE [LARGE SCALE GENOMIC DNA]</scope>
    <source>
        <strain evidence="1 2">WSH-002</strain>
    </source>
</reference>
<gene>
    <name evidence="1" type="ORF">BMWSH_1404</name>
</gene>
<sequence>MPEHALLTLVFSFSFSFLPCTSLIKEENAFQPLLQNHLFH</sequence>
<dbReference type="AlphaFoldDB" id="A0A8D3WX77"/>
<organism evidence="1 2">
    <name type="scientific">Priestia megaterium (strain WSH-002)</name>
    <name type="common">Bacillus megaterium</name>
    <dbReference type="NCBI Taxonomy" id="1006007"/>
    <lineage>
        <taxon>Bacteria</taxon>
        <taxon>Bacillati</taxon>
        <taxon>Bacillota</taxon>
        <taxon>Bacilli</taxon>
        <taxon>Bacillales</taxon>
        <taxon>Bacillaceae</taxon>
        <taxon>Priestia</taxon>
    </lineage>
</organism>